<dbReference type="GO" id="GO:0016787">
    <property type="term" value="F:hydrolase activity"/>
    <property type="evidence" value="ECO:0007669"/>
    <property type="project" value="InterPro"/>
</dbReference>
<name>A0A1S1M6D5_MYCCH</name>
<sequence length="341" mass="37243">MTTHTVGPQRVDFHHHVLPVNLMTAEMIGALGADSGWRFPEGTPMWTPEVSVAFMDGLGIQTAILSLPNDLDSVLPESVRHRFAREVNIFAAETAAAHPGRFGFFAHLPTPTDVDAALEEVAYALDELGADGVTLTNVYGTGDEARSLGDDIFEPLWAELDRRGTVVFIHGEQTPGSNRAPSRFLPTPVSEVPNETYKAAADLVTSGRKRQYPNVRIILSHSGGSTPYLASRVAGLCAFHMGCELTPEEIIADFRSFYYETALSGFETNLVALENFVAPERILFGTDFPAVSPQTAAWYTNNVDTHFTARPELLDQVMRGNAQKLLPRSAHVRTSQAASPY</sequence>
<dbReference type="PANTHER" id="PTHR21240">
    <property type="entry name" value="2-AMINO-3-CARBOXYLMUCONATE-6-SEMIALDEHYDE DECARBOXYLASE"/>
    <property type="match status" value="1"/>
</dbReference>
<dbReference type="GO" id="GO:0005737">
    <property type="term" value="C:cytoplasm"/>
    <property type="evidence" value="ECO:0007669"/>
    <property type="project" value="TreeGrafter"/>
</dbReference>
<evidence type="ECO:0000313" key="4">
    <source>
        <dbReference type="Proteomes" id="UP000179441"/>
    </source>
</evidence>
<dbReference type="InterPro" id="IPR032465">
    <property type="entry name" value="ACMSD"/>
</dbReference>
<dbReference type="Gene3D" id="3.20.20.140">
    <property type="entry name" value="Metal-dependent hydrolases"/>
    <property type="match status" value="1"/>
</dbReference>
<feature type="domain" description="Amidohydrolase-related" evidence="2">
    <location>
        <begin position="11"/>
        <end position="327"/>
    </location>
</feature>
<dbReference type="GO" id="GO:0016831">
    <property type="term" value="F:carboxy-lyase activity"/>
    <property type="evidence" value="ECO:0007669"/>
    <property type="project" value="InterPro"/>
</dbReference>
<dbReference type="EMBL" id="MLIS01000001">
    <property type="protein sequence ID" value="OHU80654.1"/>
    <property type="molecule type" value="Genomic_DNA"/>
</dbReference>
<dbReference type="GO" id="GO:0019748">
    <property type="term" value="P:secondary metabolic process"/>
    <property type="evidence" value="ECO:0007669"/>
    <property type="project" value="TreeGrafter"/>
</dbReference>
<gene>
    <name evidence="3" type="ORF">BKG84_10645</name>
</gene>
<dbReference type="PANTHER" id="PTHR21240:SF28">
    <property type="entry name" value="ISO-OROTATE DECARBOXYLASE (EUROFUNG)"/>
    <property type="match status" value="1"/>
</dbReference>
<dbReference type="Proteomes" id="UP000179441">
    <property type="component" value="Unassembled WGS sequence"/>
</dbReference>
<dbReference type="InterPro" id="IPR006680">
    <property type="entry name" value="Amidohydro-rel"/>
</dbReference>
<dbReference type="AlphaFoldDB" id="A0A1S1M6D5"/>
<evidence type="ECO:0000313" key="3">
    <source>
        <dbReference type="EMBL" id="OHU80654.1"/>
    </source>
</evidence>
<protein>
    <recommendedName>
        <fullName evidence="2">Amidohydrolase-related domain-containing protein</fullName>
    </recommendedName>
</protein>
<dbReference type="RefSeq" id="WP_070952362.1">
    <property type="nucleotide sequence ID" value="NZ_CP050145.1"/>
</dbReference>
<keyword evidence="4" id="KW-1185">Reference proteome</keyword>
<dbReference type="Pfam" id="PF04909">
    <property type="entry name" value="Amidohydro_2"/>
    <property type="match status" value="1"/>
</dbReference>
<dbReference type="InterPro" id="IPR032466">
    <property type="entry name" value="Metal_Hydrolase"/>
</dbReference>
<evidence type="ECO:0000256" key="1">
    <source>
        <dbReference type="ARBA" id="ARBA00023239"/>
    </source>
</evidence>
<comment type="caution">
    <text evidence="3">The sequence shown here is derived from an EMBL/GenBank/DDBJ whole genome shotgun (WGS) entry which is preliminary data.</text>
</comment>
<keyword evidence="1" id="KW-0456">Lyase</keyword>
<reference evidence="3 4" key="1">
    <citation type="submission" date="2016-10" db="EMBL/GenBank/DDBJ databases">
        <title>Evaluation of Human, Veterinary and Environmental Mycobacterium chelonae Isolates by Core Genome Phylogenomic Analysis, Targeted Gene Comparison, and Anti-microbial Susceptibility Patterns: A Tale of Mistaken Identities.</title>
        <authorList>
            <person name="Fogelson S.B."/>
            <person name="Camus A.C."/>
            <person name="Lorenz W."/>
            <person name="Vasireddy R."/>
            <person name="Vasireddy S."/>
            <person name="Smith T."/>
            <person name="Brown-Elliott B.A."/>
            <person name="Wallace R.J.Jr."/>
            <person name="Hasan N.A."/>
            <person name="Reischl U."/>
            <person name="Sanchez S."/>
        </authorList>
    </citation>
    <scope>NUCLEOTIDE SEQUENCE [LARGE SCALE GENOMIC DNA]</scope>
    <source>
        <strain evidence="3 4">15518</strain>
    </source>
</reference>
<dbReference type="SUPFAM" id="SSF51556">
    <property type="entry name" value="Metallo-dependent hydrolases"/>
    <property type="match status" value="1"/>
</dbReference>
<organism evidence="3 4">
    <name type="scientific">Mycobacteroides chelonae</name>
    <name type="common">Mycobacterium chelonae</name>
    <dbReference type="NCBI Taxonomy" id="1774"/>
    <lineage>
        <taxon>Bacteria</taxon>
        <taxon>Bacillati</taxon>
        <taxon>Actinomycetota</taxon>
        <taxon>Actinomycetes</taxon>
        <taxon>Mycobacteriales</taxon>
        <taxon>Mycobacteriaceae</taxon>
        <taxon>Mycobacteroides</taxon>
    </lineage>
</organism>
<accession>A0A1S1M6D5</accession>
<proteinExistence type="predicted"/>
<evidence type="ECO:0000259" key="2">
    <source>
        <dbReference type="Pfam" id="PF04909"/>
    </source>
</evidence>